<feature type="binding site" evidence="1">
    <location>
        <position position="100"/>
    </location>
    <ligand>
        <name>S-adenosyl-L-methionine</name>
        <dbReference type="ChEBI" id="CHEBI:59789"/>
    </ligand>
</feature>
<protein>
    <recommendedName>
        <fullName evidence="1">Ribosomal RNA large subunit methyltransferase J</fullName>
        <ecNumber evidence="1">2.1.1.266</ecNumber>
    </recommendedName>
    <alternativeName>
        <fullName evidence="1">23S rRNA (adenine(2030)-N6)-methyltransferase</fullName>
    </alternativeName>
    <alternativeName>
        <fullName evidence="1">23S rRNA m6A2030 methyltransferase</fullName>
    </alternativeName>
</protein>
<dbReference type="Proteomes" id="UP000255066">
    <property type="component" value="Unassembled WGS sequence"/>
</dbReference>
<keyword evidence="1" id="KW-0808">Transferase</keyword>
<comment type="similarity">
    <text evidence="1">Belongs to the RlmJ family.</text>
</comment>
<dbReference type="STRING" id="28083.Lbir_2511"/>
<keyword evidence="1" id="KW-0694">RNA-binding</keyword>
<evidence type="ECO:0000313" key="3">
    <source>
        <dbReference type="EMBL" id="STX31382.1"/>
    </source>
</evidence>
<name>A0A378I968_9GAMM</name>
<feature type="binding site" evidence="1">
    <location>
        <position position="118"/>
    </location>
    <ligand>
        <name>S-adenosyl-L-methionine</name>
        <dbReference type="ChEBI" id="CHEBI:59789"/>
    </ligand>
</feature>
<reference evidence="2 4" key="1">
    <citation type="submission" date="2015-11" db="EMBL/GenBank/DDBJ databases">
        <title>Genomic analysis of 38 Legionella species identifies large and diverse effector repertoires.</title>
        <authorList>
            <person name="Burstein D."/>
            <person name="Amaro F."/>
            <person name="Zusman T."/>
            <person name="Lifshitz Z."/>
            <person name="Cohen O."/>
            <person name="Gilbert J.A."/>
            <person name="Pupko T."/>
            <person name="Shuman H.A."/>
            <person name="Segal G."/>
        </authorList>
    </citation>
    <scope>NUCLEOTIDE SEQUENCE [LARGE SCALE GENOMIC DNA]</scope>
    <source>
        <strain evidence="2 4">CDC#1407-AL-14</strain>
    </source>
</reference>
<evidence type="ECO:0000313" key="5">
    <source>
        <dbReference type="Proteomes" id="UP000255066"/>
    </source>
</evidence>
<feature type="binding site" evidence="1">
    <location>
        <position position="19"/>
    </location>
    <ligand>
        <name>S-adenosyl-L-methionine</name>
        <dbReference type="ChEBI" id="CHEBI:59789"/>
    </ligand>
</feature>
<dbReference type="PANTHER" id="PTHR37426:SF1">
    <property type="entry name" value="RIBOSOMAL RNA LARGE SUBUNIT METHYLTRANSFERASE J"/>
    <property type="match status" value="1"/>
</dbReference>
<dbReference type="GO" id="GO:0070475">
    <property type="term" value="P:rRNA base methylation"/>
    <property type="evidence" value="ECO:0007669"/>
    <property type="project" value="UniProtKB-UniRule"/>
</dbReference>
<feature type="active site" description="Proton acceptor" evidence="1">
    <location>
        <position position="164"/>
    </location>
</feature>
<dbReference type="InterPro" id="IPR007473">
    <property type="entry name" value="RlmJ"/>
</dbReference>
<dbReference type="InterPro" id="IPR029063">
    <property type="entry name" value="SAM-dependent_MTases_sf"/>
</dbReference>
<dbReference type="HAMAP" id="MF_00934">
    <property type="entry name" value="23SrRNA_methyltr_J"/>
    <property type="match status" value="1"/>
</dbReference>
<dbReference type="SUPFAM" id="SSF53335">
    <property type="entry name" value="S-adenosyl-L-methionine-dependent methyltransferases"/>
    <property type="match status" value="1"/>
</dbReference>
<dbReference type="GO" id="GO:0005829">
    <property type="term" value="C:cytosol"/>
    <property type="evidence" value="ECO:0007669"/>
    <property type="project" value="TreeGrafter"/>
</dbReference>
<keyword evidence="1" id="KW-0698">rRNA processing</keyword>
<dbReference type="Proteomes" id="UP000054735">
    <property type="component" value="Unassembled WGS sequence"/>
</dbReference>
<organism evidence="3 5">
    <name type="scientific">Legionella birminghamensis</name>
    <dbReference type="NCBI Taxonomy" id="28083"/>
    <lineage>
        <taxon>Bacteria</taxon>
        <taxon>Pseudomonadati</taxon>
        <taxon>Pseudomonadota</taxon>
        <taxon>Gammaproteobacteria</taxon>
        <taxon>Legionellales</taxon>
        <taxon>Legionellaceae</taxon>
        <taxon>Legionella</taxon>
    </lineage>
</organism>
<feature type="binding site" evidence="1">
    <location>
        <position position="42"/>
    </location>
    <ligand>
        <name>S-adenosyl-L-methionine</name>
        <dbReference type="ChEBI" id="CHEBI:59789"/>
    </ligand>
</feature>
<keyword evidence="4" id="KW-1185">Reference proteome</keyword>
<evidence type="ECO:0000256" key="1">
    <source>
        <dbReference type="HAMAP-Rule" id="MF_00934"/>
    </source>
</evidence>
<dbReference type="PANTHER" id="PTHR37426">
    <property type="entry name" value="RIBOSOMAL RNA LARGE SUBUNIT METHYLTRANSFERASE J"/>
    <property type="match status" value="1"/>
</dbReference>
<feature type="binding site" evidence="1">
    <location>
        <position position="164"/>
    </location>
    <ligand>
        <name>S-adenosyl-L-methionine</name>
        <dbReference type="ChEBI" id="CHEBI:59789"/>
    </ligand>
</feature>
<evidence type="ECO:0000313" key="2">
    <source>
        <dbReference type="EMBL" id="KTC67909.1"/>
    </source>
</evidence>
<dbReference type="EMBL" id="UGNW01000001">
    <property type="protein sequence ID" value="STX31382.1"/>
    <property type="molecule type" value="Genomic_DNA"/>
</dbReference>
<reference evidence="3 5" key="2">
    <citation type="submission" date="2018-06" db="EMBL/GenBank/DDBJ databases">
        <authorList>
            <consortium name="Pathogen Informatics"/>
            <person name="Doyle S."/>
        </authorList>
    </citation>
    <scope>NUCLEOTIDE SEQUENCE [LARGE SCALE GENOMIC DNA]</scope>
    <source>
        <strain evidence="3 5">NCTC12437</strain>
    </source>
</reference>
<dbReference type="GO" id="GO:0036307">
    <property type="term" value="F:23S rRNA (adenine(2030)-N(6))-methyltransferase activity"/>
    <property type="evidence" value="ECO:0007669"/>
    <property type="project" value="UniProtKB-UniRule"/>
</dbReference>
<comment type="function">
    <text evidence="1">Specifically methylates the adenine in position 2030 of 23S rRNA.</text>
</comment>
<accession>A0A378I968</accession>
<dbReference type="GO" id="GO:0003723">
    <property type="term" value="F:RNA binding"/>
    <property type="evidence" value="ECO:0007669"/>
    <property type="project" value="UniProtKB-UniRule"/>
</dbReference>
<feature type="binding site" evidence="1">
    <location>
        <begin position="143"/>
        <end position="144"/>
    </location>
    <ligand>
        <name>S-adenosyl-L-methionine</name>
        <dbReference type="ChEBI" id="CHEBI:59789"/>
    </ligand>
</feature>
<sequence>MLSYQHGYHAGNFADVVKHFVLSRLIHSLQQKDKPLFFLETHAGRGHYDLRDQQANKTGEYREGIGEVWKHRKKAPAVMDDYLKCVQKLNTEALRYYPGSPLLIIDHLRSQDRLTACELHPREFEQLESLNRQGKRVHLSHSDGVHSLTALLPPPERRGLIFIDPSFEIKTDYKNIPEKIGQAYKKFETGVFCLWYPIIDGRLHEKLLRNLSAIPARQTLRVEFNLSIPLSEGMTGCGLWIINPPYLLDDQIKTGMDYLCSIVNPGKSFYQIVKTGY</sequence>
<dbReference type="EMBL" id="LNXT01000048">
    <property type="protein sequence ID" value="KTC67909.1"/>
    <property type="molecule type" value="Genomic_DNA"/>
</dbReference>
<keyword evidence="1" id="KW-0489">Methyltransferase</keyword>
<feature type="site" description="Interaction with substrate rRNA" evidence="1">
    <location>
        <position position="4"/>
    </location>
</feature>
<gene>
    <name evidence="1" type="primary">rlmJ</name>
    <name evidence="2" type="ORF">Lbir_2511</name>
    <name evidence="3" type="ORF">NCTC12437_01154</name>
</gene>
<dbReference type="Gene3D" id="3.40.50.150">
    <property type="entry name" value="Vaccinia Virus protein VP39"/>
    <property type="match status" value="1"/>
</dbReference>
<dbReference type="AlphaFoldDB" id="A0A378I968"/>
<dbReference type="OrthoDB" id="9791274at2"/>
<evidence type="ECO:0000313" key="4">
    <source>
        <dbReference type="Proteomes" id="UP000054735"/>
    </source>
</evidence>
<dbReference type="Pfam" id="PF04378">
    <property type="entry name" value="RsmJ"/>
    <property type="match status" value="1"/>
</dbReference>
<dbReference type="RefSeq" id="WP_058524515.1">
    <property type="nucleotide sequence ID" value="NZ_CAAAHV010000003.1"/>
</dbReference>
<comment type="subunit">
    <text evidence="1">Monomer.</text>
</comment>
<keyword evidence="1" id="KW-0949">S-adenosyl-L-methionine</keyword>
<dbReference type="EC" id="2.1.1.266" evidence="1"/>
<comment type="catalytic activity">
    <reaction evidence="1">
        <text>adenosine(2030) in 23S rRNA + S-adenosyl-L-methionine = N(6)-methyladenosine(2030) in 23S rRNA + S-adenosyl-L-homocysteine + H(+)</text>
        <dbReference type="Rhea" id="RHEA:43736"/>
        <dbReference type="Rhea" id="RHEA-COMP:10668"/>
        <dbReference type="Rhea" id="RHEA-COMP:10669"/>
        <dbReference type="ChEBI" id="CHEBI:15378"/>
        <dbReference type="ChEBI" id="CHEBI:57856"/>
        <dbReference type="ChEBI" id="CHEBI:59789"/>
        <dbReference type="ChEBI" id="CHEBI:74411"/>
        <dbReference type="ChEBI" id="CHEBI:74449"/>
        <dbReference type="EC" id="2.1.1.266"/>
    </reaction>
</comment>
<proteinExistence type="inferred from homology"/>